<organism evidence="2 4">
    <name type="scientific">Pectobacterium carotovorum subsp. carotovorum</name>
    <name type="common">Erwinia carotovora subsp. carotovora</name>
    <dbReference type="NCBI Taxonomy" id="555"/>
    <lineage>
        <taxon>Bacteria</taxon>
        <taxon>Pseudomonadati</taxon>
        <taxon>Pseudomonadota</taxon>
        <taxon>Gammaproteobacteria</taxon>
        <taxon>Enterobacterales</taxon>
        <taxon>Pectobacteriaceae</taxon>
        <taxon>Pectobacterium</taxon>
    </lineage>
</organism>
<accession>A0AAI9KZ73</accession>
<dbReference type="EMBL" id="BSRL01000005">
    <property type="protein sequence ID" value="GLV69983.1"/>
    <property type="molecule type" value="Genomic_DNA"/>
</dbReference>
<proteinExistence type="predicted"/>
<dbReference type="Proteomes" id="UP001165145">
    <property type="component" value="Unassembled WGS sequence"/>
</dbReference>
<reference evidence="1" key="1">
    <citation type="submission" date="2022-06" db="EMBL/GenBank/DDBJ databases">
        <title>Draft genome sequences of Pectobacterium carotovorum subsp. carotovorum str. NBRC12380.</title>
        <authorList>
            <person name="Wakabayashi Y."/>
            <person name="Kojima K."/>
        </authorList>
    </citation>
    <scope>NUCLEOTIDE SEQUENCE</scope>
    <source>
        <strain evidence="1">NBRC 12380</strain>
    </source>
</reference>
<comment type="caution">
    <text evidence="2">The sequence shown here is derived from an EMBL/GenBank/DDBJ whole genome shotgun (WGS) entry which is preliminary data.</text>
</comment>
<name>A0AAI9KZ73_PECCC</name>
<gene>
    <name evidence="2" type="ORF">Pcaca03_24270</name>
    <name evidence="1" type="ORF">SOASR016_22910</name>
</gene>
<dbReference type="EMBL" id="BRLF01000005">
    <property type="protein sequence ID" value="GKX47539.1"/>
    <property type="molecule type" value="Genomic_DNA"/>
</dbReference>
<dbReference type="AlphaFoldDB" id="A0AAI9KZ73"/>
<evidence type="ECO:0000313" key="4">
    <source>
        <dbReference type="Proteomes" id="UP001165145"/>
    </source>
</evidence>
<evidence type="ECO:0000313" key="3">
    <source>
        <dbReference type="Proteomes" id="UP001058167"/>
    </source>
</evidence>
<evidence type="ECO:0000313" key="2">
    <source>
        <dbReference type="EMBL" id="GLV69983.1"/>
    </source>
</evidence>
<evidence type="ECO:0000313" key="1">
    <source>
        <dbReference type="EMBL" id="GKX47539.1"/>
    </source>
</evidence>
<protein>
    <submittedName>
        <fullName evidence="2">Uncharacterized protein</fullName>
    </submittedName>
</protein>
<reference evidence="2" key="2">
    <citation type="submission" date="2023-02" db="EMBL/GenBank/DDBJ databases">
        <title>Pectobacterium carotovorum subsp. carotovorum NBRC 12380.</title>
        <authorList>
            <person name="Ichikawa N."/>
            <person name="Sato H."/>
            <person name="Tonouchi N."/>
        </authorList>
    </citation>
    <scope>NUCLEOTIDE SEQUENCE</scope>
    <source>
        <strain evidence="2">NBRC 12380</strain>
    </source>
</reference>
<dbReference type="Proteomes" id="UP001058167">
    <property type="component" value="Unassembled WGS sequence"/>
</dbReference>
<sequence>MGILRICTEDAQLLEKCLVQLYAVPSVSSTRSYILLSTYLECPVQPSDN</sequence>
<keyword evidence="3" id="KW-1185">Reference proteome</keyword>